<dbReference type="Gene3D" id="3.40.1650.10">
    <property type="entry name" value="RbsD-like domain"/>
    <property type="match status" value="1"/>
</dbReference>
<accession>A0AAJ5EFZ9</accession>
<dbReference type="PANTHER" id="PTHR37831:SF1">
    <property type="entry name" value="D-RIBOSE PYRANASE"/>
    <property type="match status" value="1"/>
</dbReference>
<sequence length="129" mass="14272">MKKSGLLNSEITKVLADLRHTDQVVIGDCGLPVPENVKEIDLSLKLGTPSFKEVFDLLIEDMKVESAVLATEIKENNPKVESHIRNQIEGISYVSHEEFKVLTQQAKAIIRTGEATPYANILLQAGVIF</sequence>
<keyword evidence="4 6" id="KW-0413">Isomerase</keyword>
<dbReference type="Pfam" id="PF05025">
    <property type="entry name" value="RbsD_FucU"/>
    <property type="match status" value="1"/>
</dbReference>
<dbReference type="HAMAP" id="MF_01661">
    <property type="entry name" value="D_rib_pyranase"/>
    <property type="match status" value="1"/>
</dbReference>
<organism evidence="8 10">
    <name type="scientific">Vagococcus xieshaowenii</name>
    <dbReference type="NCBI Taxonomy" id="2562451"/>
    <lineage>
        <taxon>Bacteria</taxon>
        <taxon>Bacillati</taxon>
        <taxon>Bacillota</taxon>
        <taxon>Bacilli</taxon>
        <taxon>Lactobacillales</taxon>
        <taxon>Enterococcaceae</taxon>
        <taxon>Vagococcus</taxon>
    </lineage>
</organism>
<evidence type="ECO:0000256" key="2">
    <source>
        <dbReference type="ARBA" id="ARBA00012862"/>
    </source>
</evidence>
<proteinExistence type="inferred from homology"/>
<dbReference type="InterPro" id="IPR023750">
    <property type="entry name" value="RbsD-like_sf"/>
</dbReference>
<dbReference type="RefSeq" id="WP_135253359.1">
    <property type="nucleotide sequence ID" value="NZ_CP038865.1"/>
</dbReference>
<keyword evidence="3 6" id="KW-0963">Cytoplasm</keyword>
<dbReference type="EMBL" id="CP038865">
    <property type="protein sequence ID" value="QCA28907.1"/>
    <property type="molecule type" value="Genomic_DNA"/>
</dbReference>
<evidence type="ECO:0000313" key="10">
    <source>
        <dbReference type="Proteomes" id="UP000297725"/>
    </source>
</evidence>
<gene>
    <name evidence="6 8" type="primary">rbsD</name>
    <name evidence="8" type="ORF">E4031_00445</name>
    <name evidence="7" type="ORF">E4Z98_06075</name>
</gene>
<name>A0AAJ5EFZ9_9ENTE</name>
<dbReference type="AlphaFoldDB" id="A0AAJ5EFZ9"/>
<comment type="function">
    <text evidence="6">Catalyzes the interconversion of beta-pyran and beta-furan forms of D-ribose.</text>
</comment>
<reference evidence="7 9" key="2">
    <citation type="journal article" date="2020" name="Int. J. Syst. Evol. Microbiol.">
        <title>Vagococcus xieshaowenii sp. nov., isolated from snow finch (Montifringilla taczanowskii) cloacal content.</title>
        <authorList>
            <person name="Ge Y."/>
            <person name="Yang J."/>
            <person name="Lai X.H."/>
            <person name="Zhang G."/>
            <person name="Jin D."/>
            <person name="Lu S."/>
            <person name="Wang B."/>
            <person name="Huang Y."/>
            <person name="Huang Y."/>
            <person name="Ren Z."/>
            <person name="Zhang X."/>
            <person name="Xu J."/>
        </authorList>
    </citation>
    <scope>NUCLEOTIDE SEQUENCE [LARGE SCALE GENOMIC DNA]</scope>
    <source>
        <strain evidence="7">Personal::cf-49</strain>
        <strain evidence="9">personal::cf-49</strain>
    </source>
</reference>
<evidence type="ECO:0000313" key="7">
    <source>
        <dbReference type="EMBL" id="QCA28907.1"/>
    </source>
</evidence>
<dbReference type="GO" id="GO:0019303">
    <property type="term" value="P:D-ribose catabolic process"/>
    <property type="evidence" value="ECO:0007669"/>
    <property type="project" value="UniProtKB-UniRule"/>
</dbReference>
<evidence type="ECO:0000256" key="6">
    <source>
        <dbReference type="HAMAP-Rule" id="MF_01661"/>
    </source>
</evidence>
<evidence type="ECO:0000256" key="1">
    <source>
        <dbReference type="ARBA" id="ARBA00000223"/>
    </source>
</evidence>
<dbReference type="EMBL" id="SRHU01000002">
    <property type="protein sequence ID" value="TFZ43325.1"/>
    <property type="molecule type" value="Genomic_DNA"/>
</dbReference>
<dbReference type="InterPro" id="IPR023064">
    <property type="entry name" value="D-ribose_pyranase"/>
</dbReference>
<evidence type="ECO:0000313" key="8">
    <source>
        <dbReference type="EMBL" id="TFZ43325.1"/>
    </source>
</evidence>
<dbReference type="GO" id="GO:0062193">
    <property type="term" value="F:D-ribose pyranase activity"/>
    <property type="evidence" value="ECO:0007669"/>
    <property type="project" value="UniProtKB-EC"/>
</dbReference>
<dbReference type="GO" id="GO:0005829">
    <property type="term" value="C:cytosol"/>
    <property type="evidence" value="ECO:0007669"/>
    <property type="project" value="TreeGrafter"/>
</dbReference>
<evidence type="ECO:0000256" key="5">
    <source>
        <dbReference type="ARBA" id="ARBA00023277"/>
    </source>
</evidence>
<comment type="subunit">
    <text evidence="6">Homodecamer.</text>
</comment>
<dbReference type="GO" id="GO:0016872">
    <property type="term" value="F:intramolecular lyase activity"/>
    <property type="evidence" value="ECO:0007669"/>
    <property type="project" value="UniProtKB-UniRule"/>
</dbReference>
<dbReference type="Proteomes" id="UP000297725">
    <property type="component" value="Unassembled WGS sequence"/>
</dbReference>
<evidence type="ECO:0000256" key="3">
    <source>
        <dbReference type="ARBA" id="ARBA00022490"/>
    </source>
</evidence>
<dbReference type="EC" id="5.4.99.62" evidence="2 6"/>
<comment type="catalytic activity">
    <reaction evidence="1 6">
        <text>beta-D-ribopyranose = beta-D-ribofuranose</text>
        <dbReference type="Rhea" id="RHEA:25432"/>
        <dbReference type="ChEBI" id="CHEBI:27476"/>
        <dbReference type="ChEBI" id="CHEBI:47002"/>
        <dbReference type="EC" id="5.4.99.62"/>
    </reaction>
</comment>
<comment type="subcellular location">
    <subcellularLocation>
        <location evidence="6">Cytoplasm</location>
    </subcellularLocation>
</comment>
<reference evidence="8 10" key="1">
    <citation type="submission" date="2019-03" db="EMBL/GenBank/DDBJ databases">
        <title>Vagococcus sp. was isolated fron gut of Carduelis flavirostris.</title>
        <authorList>
            <person name="Ge Y."/>
        </authorList>
    </citation>
    <scope>NUCLEOTIDE SEQUENCE [LARGE SCALE GENOMIC DNA]</scope>
    <source>
        <strain evidence="8 10">CF-210</strain>
    </source>
</reference>
<keyword evidence="5 6" id="KW-0119">Carbohydrate metabolism</keyword>
<protein>
    <recommendedName>
        <fullName evidence="2 6">D-ribose pyranase</fullName>
        <ecNumber evidence="2 6">5.4.99.62</ecNumber>
    </recommendedName>
</protein>
<dbReference type="InterPro" id="IPR007721">
    <property type="entry name" value="RbsD_FucU"/>
</dbReference>
<feature type="binding site" evidence="6">
    <location>
        <begin position="118"/>
        <end position="120"/>
    </location>
    <ligand>
        <name>substrate</name>
    </ligand>
</feature>
<dbReference type="GO" id="GO:0048029">
    <property type="term" value="F:monosaccharide binding"/>
    <property type="evidence" value="ECO:0007669"/>
    <property type="project" value="InterPro"/>
</dbReference>
<dbReference type="NCBIfam" id="NF008761">
    <property type="entry name" value="PRK11797.1"/>
    <property type="match status" value="1"/>
</dbReference>
<evidence type="ECO:0000313" key="9">
    <source>
        <dbReference type="Proteomes" id="UP000296883"/>
    </source>
</evidence>
<keyword evidence="9" id="KW-1185">Reference proteome</keyword>
<dbReference type="PANTHER" id="PTHR37831">
    <property type="entry name" value="D-RIBOSE PYRANASE"/>
    <property type="match status" value="1"/>
</dbReference>
<comment type="pathway">
    <text evidence="6">Carbohydrate metabolism; D-ribose degradation; D-ribose 5-phosphate from beta-D-ribopyranose: step 1/2.</text>
</comment>
<dbReference type="SUPFAM" id="SSF102546">
    <property type="entry name" value="RbsD-like"/>
    <property type="match status" value="1"/>
</dbReference>
<feature type="binding site" evidence="6">
    <location>
        <position position="28"/>
    </location>
    <ligand>
        <name>substrate</name>
    </ligand>
</feature>
<feature type="active site" description="Proton donor" evidence="6">
    <location>
        <position position="20"/>
    </location>
</feature>
<comment type="similarity">
    <text evidence="6">Belongs to the RbsD / FucU family. RbsD subfamily.</text>
</comment>
<dbReference type="Proteomes" id="UP000296883">
    <property type="component" value="Chromosome"/>
</dbReference>
<evidence type="ECO:0000256" key="4">
    <source>
        <dbReference type="ARBA" id="ARBA00023235"/>
    </source>
</evidence>
<feature type="binding site" evidence="6">
    <location>
        <position position="96"/>
    </location>
    <ligand>
        <name>substrate</name>
    </ligand>
</feature>